<evidence type="ECO:0000313" key="2">
    <source>
        <dbReference type="Proteomes" id="UP000077755"/>
    </source>
</evidence>
<dbReference type="Proteomes" id="UP000077755">
    <property type="component" value="Chromosome 2"/>
</dbReference>
<organism evidence="1 2">
    <name type="scientific">Daucus carota subsp. sativus</name>
    <name type="common">Carrot</name>
    <dbReference type="NCBI Taxonomy" id="79200"/>
    <lineage>
        <taxon>Eukaryota</taxon>
        <taxon>Viridiplantae</taxon>
        <taxon>Streptophyta</taxon>
        <taxon>Embryophyta</taxon>
        <taxon>Tracheophyta</taxon>
        <taxon>Spermatophyta</taxon>
        <taxon>Magnoliopsida</taxon>
        <taxon>eudicotyledons</taxon>
        <taxon>Gunneridae</taxon>
        <taxon>Pentapetalae</taxon>
        <taxon>asterids</taxon>
        <taxon>campanulids</taxon>
        <taxon>Apiales</taxon>
        <taxon>Apiaceae</taxon>
        <taxon>Apioideae</taxon>
        <taxon>Scandiceae</taxon>
        <taxon>Daucinae</taxon>
        <taxon>Daucus</taxon>
        <taxon>Daucus sect. Daucus</taxon>
    </lineage>
</organism>
<gene>
    <name evidence="1" type="ORF">DCAR_0207609</name>
</gene>
<keyword evidence="2" id="KW-1185">Reference proteome</keyword>
<dbReference type="EMBL" id="CP093344">
    <property type="protein sequence ID" value="WOG88374.1"/>
    <property type="molecule type" value="Genomic_DNA"/>
</dbReference>
<evidence type="ECO:0000313" key="1">
    <source>
        <dbReference type="EMBL" id="WOG88374.1"/>
    </source>
</evidence>
<sequence length="26" mass="2907">MFPGILDKMSKEITALAPSNMKIKEI</sequence>
<dbReference type="AlphaFoldDB" id="A0AAF0WFU3"/>
<proteinExistence type="predicted"/>
<reference evidence="1" key="1">
    <citation type="journal article" date="2016" name="Nat. Genet.">
        <title>A high-quality carrot genome assembly provides new insights into carotenoid accumulation and asterid genome evolution.</title>
        <authorList>
            <person name="Iorizzo M."/>
            <person name="Ellison S."/>
            <person name="Senalik D."/>
            <person name="Zeng P."/>
            <person name="Satapoomin P."/>
            <person name="Huang J."/>
            <person name="Bowman M."/>
            <person name="Iovene M."/>
            <person name="Sanseverino W."/>
            <person name="Cavagnaro P."/>
            <person name="Yildiz M."/>
            <person name="Macko-Podgorni A."/>
            <person name="Moranska E."/>
            <person name="Grzebelus E."/>
            <person name="Grzebelus D."/>
            <person name="Ashrafi H."/>
            <person name="Zheng Z."/>
            <person name="Cheng S."/>
            <person name="Spooner D."/>
            <person name="Van Deynze A."/>
            <person name="Simon P."/>
        </authorList>
    </citation>
    <scope>NUCLEOTIDE SEQUENCE</scope>
    <source>
        <tissue evidence="1">Leaf</tissue>
    </source>
</reference>
<accession>A0AAF0WFU3</accession>
<name>A0AAF0WFU3_DAUCS</name>
<protein>
    <submittedName>
        <fullName evidence="1">Uncharacterized protein</fullName>
    </submittedName>
</protein>
<reference evidence="1" key="2">
    <citation type="submission" date="2022-03" db="EMBL/GenBank/DDBJ databases">
        <title>Draft title - Genomic analysis of global carrot germplasm unveils the trajectory of domestication and the origin of high carotenoid orange carrot.</title>
        <authorList>
            <person name="Iorizzo M."/>
            <person name="Ellison S."/>
            <person name="Senalik D."/>
            <person name="Macko-Podgorni A."/>
            <person name="Grzebelus D."/>
            <person name="Bostan H."/>
            <person name="Rolling W."/>
            <person name="Curaba J."/>
            <person name="Simon P."/>
        </authorList>
    </citation>
    <scope>NUCLEOTIDE SEQUENCE</scope>
    <source>
        <tissue evidence="1">Leaf</tissue>
    </source>
</reference>
<dbReference type="Gene3D" id="3.30.420.40">
    <property type="match status" value="1"/>
</dbReference>